<organism evidence="2 3">
    <name type="scientific">Acinetobacter guillouiae</name>
    <name type="common">Acinetobacter genomosp. 11</name>
    <dbReference type="NCBI Taxonomy" id="106649"/>
    <lineage>
        <taxon>Bacteria</taxon>
        <taxon>Pseudomonadati</taxon>
        <taxon>Pseudomonadota</taxon>
        <taxon>Gammaproteobacteria</taxon>
        <taxon>Moraxellales</taxon>
        <taxon>Moraxellaceae</taxon>
        <taxon>Acinetobacter</taxon>
    </lineage>
</organism>
<evidence type="ECO:0000313" key="2">
    <source>
        <dbReference type="EMBL" id="MCF0267079.1"/>
    </source>
</evidence>
<sequence length="98" mass="11567">MLSSGFYITAELKIKDKDRILETREALQALCKLTLQQEPGCSLFQLHQCQQEPTRLLLWERFDSEQAYHAHFKQPYTQHYLSKDLTEVVQHFVSDIVL</sequence>
<protein>
    <submittedName>
        <fullName evidence="2">Antibiotic biosynthesis monooxygenase</fullName>
    </submittedName>
</protein>
<dbReference type="InterPro" id="IPR007138">
    <property type="entry name" value="ABM_dom"/>
</dbReference>
<dbReference type="GO" id="GO:0004497">
    <property type="term" value="F:monooxygenase activity"/>
    <property type="evidence" value="ECO:0007669"/>
    <property type="project" value="UniProtKB-KW"/>
</dbReference>
<proteinExistence type="predicted"/>
<evidence type="ECO:0000313" key="3">
    <source>
        <dbReference type="Proteomes" id="UP000887320"/>
    </source>
</evidence>
<keyword evidence="2" id="KW-0503">Monooxygenase</keyword>
<keyword evidence="2" id="KW-0560">Oxidoreductase</keyword>
<dbReference type="RefSeq" id="WP_056515471.1">
    <property type="nucleotide sequence ID" value="NZ_CBDHDO010000001.1"/>
</dbReference>
<dbReference type="SUPFAM" id="SSF54909">
    <property type="entry name" value="Dimeric alpha+beta barrel"/>
    <property type="match status" value="1"/>
</dbReference>
<name>A0A8X8GNY8_ACIGI</name>
<gene>
    <name evidence="2" type="ORF">KW868_21770</name>
</gene>
<evidence type="ECO:0000259" key="1">
    <source>
        <dbReference type="PROSITE" id="PS51725"/>
    </source>
</evidence>
<comment type="caution">
    <text evidence="2">The sequence shown here is derived from an EMBL/GenBank/DDBJ whole genome shotgun (WGS) entry which is preliminary data.</text>
</comment>
<dbReference type="Gene3D" id="3.30.70.100">
    <property type="match status" value="1"/>
</dbReference>
<dbReference type="EMBL" id="JAHWXT010000013">
    <property type="protein sequence ID" value="MCF0267079.1"/>
    <property type="molecule type" value="Genomic_DNA"/>
</dbReference>
<dbReference type="PROSITE" id="PS51725">
    <property type="entry name" value="ABM"/>
    <property type="match status" value="1"/>
</dbReference>
<dbReference type="Pfam" id="PF03992">
    <property type="entry name" value="ABM"/>
    <property type="match status" value="1"/>
</dbReference>
<dbReference type="InterPro" id="IPR011008">
    <property type="entry name" value="Dimeric_a/b-barrel"/>
</dbReference>
<reference evidence="2" key="1">
    <citation type="submission" date="2021-07" db="EMBL/GenBank/DDBJ databases">
        <authorList>
            <person name="Fernandez M."/>
            <person name="Pereira P."/>
            <person name="Torres Tejerizo G.A."/>
            <person name="Gonzalez P."/>
            <person name="Agostini E."/>
        </authorList>
    </citation>
    <scope>NUCLEOTIDE SEQUENCE</scope>
    <source>
        <strain evidence="2">SFC 500-1A</strain>
    </source>
</reference>
<dbReference type="Proteomes" id="UP000887320">
    <property type="component" value="Unassembled WGS sequence"/>
</dbReference>
<dbReference type="AlphaFoldDB" id="A0A8X8GNY8"/>
<accession>A0A8X8GNY8</accession>
<feature type="domain" description="ABM" evidence="1">
    <location>
        <begin position="6"/>
        <end position="98"/>
    </location>
</feature>